<dbReference type="InterPro" id="IPR050289">
    <property type="entry name" value="TorD/DmsD_chaperones"/>
</dbReference>
<accession>A0A6L5E4X2</accession>
<keyword evidence="3" id="KW-1185">Reference proteome</keyword>
<protein>
    <submittedName>
        <fullName evidence="2">Molecular chaperone</fullName>
    </submittedName>
</protein>
<reference evidence="2 3" key="1">
    <citation type="submission" date="2019-10" db="EMBL/GenBank/DDBJ databases">
        <title>Characterization of a new Citrobacter species.</title>
        <authorList>
            <person name="Goncalves Ribeiro T."/>
            <person name="Izdebski R."/>
            <person name="Urbanowicz P."/>
            <person name="Carmeli Y."/>
            <person name="Gniadkowski M."/>
            <person name="Peixe L."/>
        </authorList>
    </citation>
    <scope>NUCLEOTIDE SEQUENCE [LARGE SCALE GENOMIC DNA]</scope>
    <source>
        <strain evidence="2 3">NMI7905_11</strain>
    </source>
</reference>
<comment type="caution">
    <text evidence="2">The sequence shown here is derived from an EMBL/GenBank/DDBJ whole genome shotgun (WGS) entry which is preliminary data.</text>
</comment>
<dbReference type="Gene3D" id="1.10.3480.10">
    <property type="entry name" value="TorD-like"/>
    <property type="match status" value="1"/>
</dbReference>
<organism evidence="2 3">
    <name type="scientific">Citrobacter telavivensis</name>
    <dbReference type="NCBI Taxonomy" id="2653932"/>
    <lineage>
        <taxon>Bacteria</taxon>
        <taxon>Pseudomonadati</taxon>
        <taxon>Pseudomonadota</taxon>
        <taxon>Gammaproteobacteria</taxon>
        <taxon>Enterobacterales</taxon>
        <taxon>Enterobacteriaceae</taxon>
        <taxon>Citrobacter</taxon>
    </lineage>
</organism>
<evidence type="ECO:0000313" key="2">
    <source>
        <dbReference type="EMBL" id="MPQ49753.1"/>
    </source>
</evidence>
<dbReference type="Proteomes" id="UP000475079">
    <property type="component" value="Unassembled WGS sequence"/>
</dbReference>
<sequence length="187" mass="21265">MDLFNNTLTDSESSGLLLRDFFHSRDGESLKAACIALDPPAVFVMTASAWQEVEYDYNALFIGPCALKAAPYASVYLEEEGLVMGKTTRTIRDFMASIGLSINSENNIPDDHISYVIELAIVLSANVRQSPQYRDMLARYINDYVALWVPEFIARIKRYAQTATLHAVAEKLSYWIDELKRDYLYEQ</sequence>
<dbReference type="AlphaFoldDB" id="A0A6L5E4X2"/>
<dbReference type="SUPFAM" id="SSF89155">
    <property type="entry name" value="TorD-like"/>
    <property type="match status" value="1"/>
</dbReference>
<dbReference type="PANTHER" id="PTHR34227">
    <property type="entry name" value="CHAPERONE PROTEIN YCDY"/>
    <property type="match status" value="1"/>
</dbReference>
<dbReference type="EMBL" id="WHIY01000001">
    <property type="protein sequence ID" value="MPQ49753.1"/>
    <property type="molecule type" value="Genomic_DNA"/>
</dbReference>
<proteinExistence type="predicted"/>
<dbReference type="RefSeq" id="WP_152405524.1">
    <property type="nucleotide sequence ID" value="NZ_WHIY01000001.1"/>
</dbReference>
<evidence type="ECO:0000313" key="3">
    <source>
        <dbReference type="Proteomes" id="UP000475079"/>
    </source>
</evidence>
<dbReference type="PANTHER" id="PTHR34227:SF12">
    <property type="entry name" value="CHAPERONE PROTEIN YCDY"/>
    <property type="match status" value="1"/>
</dbReference>
<dbReference type="InterPro" id="IPR036411">
    <property type="entry name" value="TorD-like_sf"/>
</dbReference>
<keyword evidence="1" id="KW-0143">Chaperone</keyword>
<dbReference type="Pfam" id="PF02613">
    <property type="entry name" value="Nitrate_red_del"/>
    <property type="match status" value="1"/>
</dbReference>
<evidence type="ECO:0000256" key="1">
    <source>
        <dbReference type="ARBA" id="ARBA00023186"/>
    </source>
</evidence>
<dbReference type="InterPro" id="IPR020945">
    <property type="entry name" value="DMSO/NO3_reduct_chaperone"/>
</dbReference>
<gene>
    <name evidence="2" type="ORF">GBB84_02295</name>
</gene>
<name>A0A6L5E4X2_9ENTR</name>